<evidence type="ECO:0000256" key="4">
    <source>
        <dbReference type="ARBA" id="ARBA00023295"/>
    </source>
</evidence>
<keyword evidence="4" id="KW-0326">Glycosidase</keyword>
<evidence type="ECO:0000256" key="5">
    <source>
        <dbReference type="PROSITE-ProRule" id="PRU10055"/>
    </source>
</evidence>
<dbReference type="InterPro" id="IPR018120">
    <property type="entry name" value="Glyco_hydro_1_AS"/>
</dbReference>
<dbReference type="GO" id="GO:0005829">
    <property type="term" value="C:cytosol"/>
    <property type="evidence" value="ECO:0007669"/>
    <property type="project" value="TreeGrafter"/>
</dbReference>
<dbReference type="PANTHER" id="PTHR10353:SF36">
    <property type="entry name" value="LP05116P"/>
    <property type="match status" value="1"/>
</dbReference>
<comment type="similarity">
    <text evidence="1 6">Belongs to the glycosyl hydrolase 1 family.</text>
</comment>
<evidence type="ECO:0000256" key="3">
    <source>
        <dbReference type="ARBA" id="ARBA00022801"/>
    </source>
</evidence>
<dbReference type="InterPro" id="IPR001360">
    <property type="entry name" value="Glyco_hydro_1"/>
</dbReference>
<evidence type="ECO:0000256" key="2">
    <source>
        <dbReference type="ARBA" id="ARBA00012744"/>
    </source>
</evidence>
<reference evidence="7" key="1">
    <citation type="submission" date="2021-03" db="EMBL/GenBank/DDBJ databases">
        <authorList>
            <person name="Kanchanasin P."/>
            <person name="Saeng-In P."/>
            <person name="Phongsopitanun W."/>
            <person name="Yuki M."/>
            <person name="Kudo T."/>
            <person name="Ohkuma M."/>
            <person name="Tanasupawat S."/>
        </authorList>
    </citation>
    <scope>NUCLEOTIDE SEQUENCE</scope>
    <source>
        <strain evidence="7">GKU 128</strain>
    </source>
</reference>
<evidence type="ECO:0000313" key="8">
    <source>
        <dbReference type="Proteomes" id="UP000669179"/>
    </source>
</evidence>
<dbReference type="PROSITE" id="PS00572">
    <property type="entry name" value="GLYCOSYL_HYDROL_F1_1"/>
    <property type="match status" value="1"/>
</dbReference>
<evidence type="ECO:0000256" key="6">
    <source>
        <dbReference type="RuleBase" id="RU003690"/>
    </source>
</evidence>
<dbReference type="EC" id="3.2.1.21" evidence="2"/>
<protein>
    <recommendedName>
        <fullName evidence="2">beta-glucosidase</fullName>
        <ecNumber evidence="2">3.2.1.21</ecNumber>
    </recommendedName>
</protein>
<dbReference type="GO" id="GO:0008422">
    <property type="term" value="F:beta-glucosidase activity"/>
    <property type="evidence" value="ECO:0007669"/>
    <property type="project" value="UniProtKB-EC"/>
</dbReference>
<dbReference type="RefSeq" id="WP_208256353.1">
    <property type="nucleotide sequence ID" value="NZ_JAGEOJ010000006.1"/>
</dbReference>
<comment type="caution">
    <text evidence="7">The sequence shown here is derived from an EMBL/GenBank/DDBJ whole genome shotgun (WGS) entry which is preliminary data.</text>
</comment>
<gene>
    <name evidence="7" type="ORF">J4573_16440</name>
</gene>
<dbReference type="PANTHER" id="PTHR10353">
    <property type="entry name" value="GLYCOSYL HYDROLASE"/>
    <property type="match status" value="1"/>
</dbReference>
<sequence length="395" mass="43344">MTPLDGFDVPGGFLWGASTSAHQTEGNNTTSDWWALEQEPESFVKEPSRDAADSFHRWEEDMDLLAAAGFTDYRFSIEWARIEPVDGQFSLAALAHYRAMIDGALARGLRPLITLHHFTTPAWFARQGGWGAPGAVDRYLRYAEAVAPILRDGVERVCTINEPNVVSVFDRLLNEGVSVFEGGIPEPDEVIANALIEAHGRAGVLLREQVPGLQIGWCVAVIDVQAAPDAHAQAEQWVRSRLDPFLNAARDDDWIGVQTYTRIRIGNREGEPVRLRAEGGAARTLTGWEYYPSALGGAVRFTAARTGLPVIVTENGIATDDDAQRIAYTSDALRSLQEAMADGVDVRGYFHWSLLDNYEWGDYAPTYGLVAVDPTTFARTPKPSLAWLGGLARSA</sequence>
<name>A0A939P9M0_9ACTN</name>
<dbReference type="Proteomes" id="UP000669179">
    <property type="component" value="Unassembled WGS sequence"/>
</dbReference>
<dbReference type="PRINTS" id="PR00131">
    <property type="entry name" value="GLHYDRLASE1"/>
</dbReference>
<proteinExistence type="inferred from homology"/>
<dbReference type="SUPFAM" id="SSF51445">
    <property type="entry name" value="(Trans)glycosidases"/>
    <property type="match status" value="1"/>
</dbReference>
<dbReference type="InterPro" id="IPR017853">
    <property type="entry name" value="GH"/>
</dbReference>
<keyword evidence="8" id="KW-1185">Reference proteome</keyword>
<evidence type="ECO:0000313" key="7">
    <source>
        <dbReference type="EMBL" id="MBO2448692.1"/>
    </source>
</evidence>
<keyword evidence="3 7" id="KW-0378">Hydrolase</keyword>
<accession>A0A939P9M0</accession>
<dbReference type="EMBL" id="JAGEOJ010000006">
    <property type="protein sequence ID" value="MBO2448692.1"/>
    <property type="molecule type" value="Genomic_DNA"/>
</dbReference>
<dbReference type="GO" id="GO:0016052">
    <property type="term" value="P:carbohydrate catabolic process"/>
    <property type="evidence" value="ECO:0007669"/>
    <property type="project" value="TreeGrafter"/>
</dbReference>
<dbReference type="AlphaFoldDB" id="A0A939P9M0"/>
<dbReference type="Gene3D" id="3.20.20.80">
    <property type="entry name" value="Glycosidases"/>
    <property type="match status" value="2"/>
</dbReference>
<feature type="active site" description="Nucleophile" evidence="5">
    <location>
        <position position="314"/>
    </location>
</feature>
<evidence type="ECO:0000256" key="1">
    <source>
        <dbReference type="ARBA" id="ARBA00010838"/>
    </source>
</evidence>
<dbReference type="Pfam" id="PF00232">
    <property type="entry name" value="Glyco_hydro_1"/>
    <property type="match status" value="2"/>
</dbReference>
<organism evidence="7 8">
    <name type="scientific">Actinomadura barringtoniae</name>
    <dbReference type="NCBI Taxonomy" id="1427535"/>
    <lineage>
        <taxon>Bacteria</taxon>
        <taxon>Bacillati</taxon>
        <taxon>Actinomycetota</taxon>
        <taxon>Actinomycetes</taxon>
        <taxon>Streptosporangiales</taxon>
        <taxon>Thermomonosporaceae</taxon>
        <taxon>Actinomadura</taxon>
    </lineage>
</organism>